<reference evidence="1" key="1">
    <citation type="submission" date="2021-01" db="EMBL/GenBank/DDBJ databases">
        <title>Genome public.</title>
        <authorList>
            <person name="Liu C."/>
            <person name="Sun Q."/>
        </authorList>
    </citation>
    <scope>NUCLEOTIDE SEQUENCE</scope>
    <source>
        <strain evidence="1">YIM B02565</strain>
    </source>
</reference>
<dbReference type="AlphaFoldDB" id="A0A937FIG2"/>
<dbReference type="RefSeq" id="WP_202769125.1">
    <property type="nucleotide sequence ID" value="NZ_JAESWA010000027.1"/>
</dbReference>
<proteinExistence type="predicted"/>
<accession>A0A937FIG2</accession>
<protein>
    <submittedName>
        <fullName evidence="1">Uncharacterized protein</fullName>
    </submittedName>
</protein>
<keyword evidence="2" id="KW-1185">Reference proteome</keyword>
<name>A0A937FIG2_9CLOT</name>
<dbReference type="EMBL" id="JAESWA010000027">
    <property type="protein sequence ID" value="MBL4933685.1"/>
    <property type="molecule type" value="Genomic_DNA"/>
</dbReference>
<organism evidence="1 2">
    <name type="scientific">Clostridium paridis</name>
    <dbReference type="NCBI Taxonomy" id="2803863"/>
    <lineage>
        <taxon>Bacteria</taxon>
        <taxon>Bacillati</taxon>
        <taxon>Bacillota</taxon>
        <taxon>Clostridia</taxon>
        <taxon>Eubacteriales</taxon>
        <taxon>Clostridiaceae</taxon>
        <taxon>Clostridium</taxon>
    </lineage>
</organism>
<comment type="caution">
    <text evidence="1">The sequence shown here is derived from an EMBL/GenBank/DDBJ whole genome shotgun (WGS) entry which is preliminary data.</text>
</comment>
<gene>
    <name evidence="1" type="ORF">JK634_18030</name>
</gene>
<sequence length="178" mass="18289">MACCVDRCTNPLSLVTRLPNFDSDTLIGPVNISAATPATATLINTLSLTRSYPDSDVLVEGVVEINFSGLAAAVALTGSISVQLDVYRTSAIAGVPIYSIQKSIFTSPVAGVLLVAVPTTNEIPFQFTDSTALGLPDGANPAEYYVRVSVVAGGALVLGATTVNVVRSDAAASEEVVL</sequence>
<evidence type="ECO:0000313" key="1">
    <source>
        <dbReference type="EMBL" id="MBL4933685.1"/>
    </source>
</evidence>
<dbReference type="Proteomes" id="UP000623681">
    <property type="component" value="Unassembled WGS sequence"/>
</dbReference>
<evidence type="ECO:0000313" key="2">
    <source>
        <dbReference type="Proteomes" id="UP000623681"/>
    </source>
</evidence>